<evidence type="ECO:0000313" key="3">
    <source>
        <dbReference type="Proteomes" id="UP000026960"/>
    </source>
</evidence>
<evidence type="ECO:0000256" key="1">
    <source>
        <dbReference type="SAM" id="MobiDB-lite"/>
    </source>
</evidence>
<evidence type="ECO:0000313" key="2">
    <source>
        <dbReference type="EnsemblPlants" id="OBART06G20070.1"/>
    </source>
</evidence>
<reference evidence="2" key="1">
    <citation type="journal article" date="2009" name="Rice">
        <title>De Novo Next Generation Sequencing of Plant Genomes.</title>
        <authorList>
            <person name="Rounsley S."/>
            <person name="Marri P.R."/>
            <person name="Yu Y."/>
            <person name="He R."/>
            <person name="Sisneros N."/>
            <person name="Goicoechea J.L."/>
            <person name="Lee S.J."/>
            <person name="Angelova A."/>
            <person name="Kudrna D."/>
            <person name="Luo M."/>
            <person name="Affourtit J."/>
            <person name="Desany B."/>
            <person name="Knight J."/>
            <person name="Niazi F."/>
            <person name="Egholm M."/>
            <person name="Wing R.A."/>
        </authorList>
    </citation>
    <scope>NUCLEOTIDE SEQUENCE [LARGE SCALE GENOMIC DNA]</scope>
    <source>
        <strain evidence="2">cv. IRGC 105608</strain>
    </source>
</reference>
<dbReference type="HOGENOM" id="CLU_2726172_0_0_1"/>
<reference evidence="2" key="2">
    <citation type="submission" date="2015-03" db="UniProtKB">
        <authorList>
            <consortium name="EnsemblPlants"/>
        </authorList>
    </citation>
    <scope>IDENTIFICATION</scope>
</reference>
<protein>
    <submittedName>
        <fullName evidence="2">Uncharacterized protein</fullName>
    </submittedName>
</protein>
<name>A0A0D3GID2_9ORYZ</name>
<dbReference type="AlphaFoldDB" id="A0A0D3GID2"/>
<dbReference type="EnsemblPlants" id="OBART06G20070.1">
    <property type="protein sequence ID" value="OBART06G20070.1"/>
    <property type="gene ID" value="OBART06G20070"/>
</dbReference>
<organism evidence="2">
    <name type="scientific">Oryza barthii</name>
    <dbReference type="NCBI Taxonomy" id="65489"/>
    <lineage>
        <taxon>Eukaryota</taxon>
        <taxon>Viridiplantae</taxon>
        <taxon>Streptophyta</taxon>
        <taxon>Embryophyta</taxon>
        <taxon>Tracheophyta</taxon>
        <taxon>Spermatophyta</taxon>
        <taxon>Magnoliopsida</taxon>
        <taxon>Liliopsida</taxon>
        <taxon>Poales</taxon>
        <taxon>Poaceae</taxon>
        <taxon>BOP clade</taxon>
        <taxon>Oryzoideae</taxon>
        <taxon>Oryzeae</taxon>
        <taxon>Oryzinae</taxon>
        <taxon>Oryza</taxon>
    </lineage>
</organism>
<proteinExistence type="predicted"/>
<feature type="region of interest" description="Disordered" evidence="1">
    <location>
        <begin position="41"/>
        <end position="72"/>
    </location>
</feature>
<dbReference type="Proteomes" id="UP000026960">
    <property type="component" value="Chromosome 6"/>
</dbReference>
<keyword evidence="3" id="KW-1185">Reference proteome</keyword>
<dbReference type="PaxDb" id="65489-OBART06G20070.1"/>
<sequence length="72" mass="8365">MIQFVCNFGTCHRESEFLRFTPSIRLPIRFTLVRDRRRRRHLYHRTRARPPPSPLASPTSSAAVPELASSCL</sequence>
<dbReference type="Gramene" id="OBART06G20070.1">
    <property type="protein sequence ID" value="OBART06G20070.1"/>
    <property type="gene ID" value="OBART06G20070"/>
</dbReference>
<accession>A0A0D3GID2</accession>